<dbReference type="InterPro" id="IPR003593">
    <property type="entry name" value="AAA+_ATPase"/>
</dbReference>
<evidence type="ECO:0000256" key="4">
    <source>
        <dbReference type="ARBA" id="ARBA00023125"/>
    </source>
</evidence>
<dbReference type="OrthoDB" id="9802354at2"/>
<keyword evidence="11" id="KW-1185">Reference proteome</keyword>
<evidence type="ECO:0000313" key="11">
    <source>
        <dbReference type="Proteomes" id="UP000253426"/>
    </source>
</evidence>
<dbReference type="SMART" id="SM00382">
    <property type="entry name" value="AAA"/>
    <property type="match status" value="1"/>
</dbReference>
<dbReference type="GO" id="GO:0000160">
    <property type="term" value="P:phosphorelay signal transduction system"/>
    <property type="evidence" value="ECO:0007669"/>
    <property type="project" value="InterPro"/>
</dbReference>
<evidence type="ECO:0000256" key="5">
    <source>
        <dbReference type="ARBA" id="ARBA00023163"/>
    </source>
</evidence>
<keyword evidence="2" id="KW-0067">ATP-binding</keyword>
<dbReference type="InterPro" id="IPR027417">
    <property type="entry name" value="P-loop_NTPase"/>
</dbReference>
<feature type="region of interest" description="Disordered" evidence="7">
    <location>
        <begin position="467"/>
        <end position="490"/>
    </location>
</feature>
<dbReference type="PANTHER" id="PTHR32071:SF117">
    <property type="entry name" value="PTS-DEPENDENT DIHYDROXYACETONE KINASE OPERON REGULATORY PROTEIN-RELATED"/>
    <property type="match status" value="1"/>
</dbReference>
<dbReference type="Pfam" id="PF00158">
    <property type="entry name" value="Sigma54_activat"/>
    <property type="match status" value="1"/>
</dbReference>
<evidence type="ECO:0000313" key="10">
    <source>
        <dbReference type="EMBL" id="RBP43753.1"/>
    </source>
</evidence>
<sequence length="490" mass="53729">MTSQATVLIVDDEKHTREGLRLSLEEEFDVYVAGSTTEALEILKGDPMDVMLTDLRLGGESGMDLIEKALKLPHPPICIMMTAYGSVDTAVEAMKRGAYDFVTKPLNLDEVEILIKRALKSRTLERENVELKKQVERKYSIEGILGQSEVMKPVFEIIEQVAPTRATVLIEGESGTGKELVARALHHLSGRPKAKLVTVHCAALAPNVLESELFGHEKGSFTGAMDRRIGRFELADGGTLFLDEIGEIDANVQVKLLRALGEQTIERVGGSKPIKVDVRVIAATNKDLAALVQEGKFREDLFWRLRVVQIDLPPLRARKGDIPILAESFLKELAALNGKPYKPLSEDALQALLAYDWPGNVRELRTALEHGVVMCNTPRVGLRHLPQYILSGGSILPGASSGKGVDANTVGGGATGSGVFRPGDDLNLEKMERAMIEAALQRTGDNRTEAAELLGLSRRTLQRKLQEMGRVKRIRRRGATEESSEDSSDD</sequence>
<comment type="caution">
    <text evidence="10">The sequence shown here is derived from an EMBL/GenBank/DDBJ whole genome shotgun (WGS) entry which is preliminary data.</text>
</comment>
<dbReference type="AlphaFoldDB" id="A0A366HLE9"/>
<gene>
    <name evidence="10" type="ORF">DES53_105152</name>
</gene>
<keyword evidence="3" id="KW-0805">Transcription regulation</keyword>
<feature type="domain" description="Sigma-54 factor interaction" evidence="8">
    <location>
        <begin position="144"/>
        <end position="373"/>
    </location>
</feature>
<organism evidence="10 11">
    <name type="scientific">Roseimicrobium gellanilyticum</name>
    <dbReference type="NCBI Taxonomy" id="748857"/>
    <lineage>
        <taxon>Bacteria</taxon>
        <taxon>Pseudomonadati</taxon>
        <taxon>Verrucomicrobiota</taxon>
        <taxon>Verrucomicrobiia</taxon>
        <taxon>Verrucomicrobiales</taxon>
        <taxon>Verrucomicrobiaceae</taxon>
        <taxon>Roseimicrobium</taxon>
    </lineage>
</organism>
<dbReference type="PROSITE" id="PS00675">
    <property type="entry name" value="SIGMA54_INTERACT_1"/>
    <property type="match status" value="1"/>
</dbReference>
<name>A0A366HLE9_9BACT</name>
<dbReference type="PROSITE" id="PS00688">
    <property type="entry name" value="SIGMA54_INTERACT_3"/>
    <property type="match status" value="1"/>
</dbReference>
<dbReference type="Pfam" id="PF02954">
    <property type="entry name" value="HTH_8"/>
    <property type="match status" value="1"/>
</dbReference>
<keyword evidence="1" id="KW-0547">Nucleotide-binding</keyword>
<dbReference type="SUPFAM" id="SSF52540">
    <property type="entry name" value="P-loop containing nucleoside triphosphate hydrolases"/>
    <property type="match status" value="1"/>
</dbReference>
<dbReference type="PANTHER" id="PTHR32071">
    <property type="entry name" value="TRANSCRIPTIONAL REGULATORY PROTEIN"/>
    <property type="match status" value="1"/>
</dbReference>
<keyword evidence="5" id="KW-0804">Transcription</keyword>
<dbReference type="PRINTS" id="PR01590">
    <property type="entry name" value="HTHFIS"/>
</dbReference>
<evidence type="ECO:0000256" key="6">
    <source>
        <dbReference type="PROSITE-ProRule" id="PRU00169"/>
    </source>
</evidence>
<dbReference type="FunFam" id="3.40.50.300:FF:000006">
    <property type="entry name" value="DNA-binding transcriptional regulator NtrC"/>
    <property type="match status" value="1"/>
</dbReference>
<keyword evidence="6" id="KW-0597">Phosphoprotein</keyword>
<reference evidence="10 11" key="1">
    <citation type="submission" date="2018-06" db="EMBL/GenBank/DDBJ databases">
        <title>Genomic Encyclopedia of Type Strains, Phase IV (KMG-IV): sequencing the most valuable type-strain genomes for metagenomic binning, comparative biology and taxonomic classification.</title>
        <authorList>
            <person name="Goeker M."/>
        </authorList>
    </citation>
    <scope>NUCLEOTIDE SEQUENCE [LARGE SCALE GENOMIC DNA]</scope>
    <source>
        <strain evidence="10 11">DSM 25532</strain>
    </source>
</reference>
<dbReference type="SMART" id="SM00448">
    <property type="entry name" value="REC"/>
    <property type="match status" value="1"/>
</dbReference>
<dbReference type="SUPFAM" id="SSF52172">
    <property type="entry name" value="CheY-like"/>
    <property type="match status" value="1"/>
</dbReference>
<dbReference type="Pfam" id="PF00072">
    <property type="entry name" value="Response_reg"/>
    <property type="match status" value="1"/>
</dbReference>
<evidence type="ECO:0000256" key="2">
    <source>
        <dbReference type="ARBA" id="ARBA00022840"/>
    </source>
</evidence>
<dbReference type="GO" id="GO:0043565">
    <property type="term" value="F:sequence-specific DNA binding"/>
    <property type="evidence" value="ECO:0007669"/>
    <property type="project" value="InterPro"/>
</dbReference>
<dbReference type="InterPro" id="IPR025662">
    <property type="entry name" value="Sigma_54_int_dom_ATP-bd_1"/>
</dbReference>
<evidence type="ECO:0000259" key="8">
    <source>
        <dbReference type="PROSITE" id="PS50045"/>
    </source>
</evidence>
<dbReference type="Gene3D" id="1.10.8.60">
    <property type="match status" value="1"/>
</dbReference>
<dbReference type="InterPro" id="IPR025944">
    <property type="entry name" value="Sigma_54_int_dom_CS"/>
</dbReference>
<dbReference type="InterPro" id="IPR002078">
    <property type="entry name" value="Sigma_54_int"/>
</dbReference>
<evidence type="ECO:0000256" key="1">
    <source>
        <dbReference type="ARBA" id="ARBA00022741"/>
    </source>
</evidence>
<dbReference type="InterPro" id="IPR058031">
    <property type="entry name" value="AAA_lid_NorR"/>
</dbReference>
<evidence type="ECO:0000256" key="3">
    <source>
        <dbReference type="ARBA" id="ARBA00023015"/>
    </source>
</evidence>
<keyword evidence="4 10" id="KW-0238">DNA-binding</keyword>
<dbReference type="InterPro" id="IPR002197">
    <property type="entry name" value="HTH_Fis"/>
</dbReference>
<dbReference type="PROSITE" id="PS00676">
    <property type="entry name" value="SIGMA54_INTERACT_2"/>
    <property type="match status" value="1"/>
</dbReference>
<dbReference type="InterPro" id="IPR025943">
    <property type="entry name" value="Sigma_54_int_dom_ATP-bd_2"/>
</dbReference>
<evidence type="ECO:0000259" key="9">
    <source>
        <dbReference type="PROSITE" id="PS50110"/>
    </source>
</evidence>
<dbReference type="CDD" id="cd00009">
    <property type="entry name" value="AAA"/>
    <property type="match status" value="1"/>
</dbReference>
<dbReference type="GO" id="GO:0006355">
    <property type="term" value="P:regulation of DNA-templated transcription"/>
    <property type="evidence" value="ECO:0007669"/>
    <property type="project" value="InterPro"/>
</dbReference>
<proteinExistence type="predicted"/>
<feature type="domain" description="Response regulatory" evidence="9">
    <location>
        <begin position="6"/>
        <end position="119"/>
    </location>
</feature>
<dbReference type="PROSITE" id="PS50045">
    <property type="entry name" value="SIGMA54_INTERACT_4"/>
    <property type="match status" value="1"/>
</dbReference>
<dbReference type="Proteomes" id="UP000253426">
    <property type="component" value="Unassembled WGS sequence"/>
</dbReference>
<protein>
    <submittedName>
        <fullName evidence="10">DNA-binding NtrC family response regulator</fullName>
    </submittedName>
</protein>
<dbReference type="PROSITE" id="PS50110">
    <property type="entry name" value="RESPONSE_REGULATORY"/>
    <property type="match status" value="1"/>
</dbReference>
<dbReference type="Gene3D" id="3.40.50.300">
    <property type="entry name" value="P-loop containing nucleotide triphosphate hydrolases"/>
    <property type="match status" value="1"/>
</dbReference>
<dbReference type="Gene3D" id="3.40.50.2300">
    <property type="match status" value="1"/>
</dbReference>
<dbReference type="InterPro" id="IPR011006">
    <property type="entry name" value="CheY-like_superfamily"/>
</dbReference>
<accession>A0A366HLE9</accession>
<dbReference type="Pfam" id="PF25601">
    <property type="entry name" value="AAA_lid_14"/>
    <property type="match status" value="1"/>
</dbReference>
<dbReference type="GO" id="GO:0005524">
    <property type="term" value="F:ATP binding"/>
    <property type="evidence" value="ECO:0007669"/>
    <property type="project" value="UniProtKB-KW"/>
</dbReference>
<dbReference type="EMBL" id="QNRR01000005">
    <property type="protein sequence ID" value="RBP43753.1"/>
    <property type="molecule type" value="Genomic_DNA"/>
</dbReference>
<evidence type="ECO:0000256" key="7">
    <source>
        <dbReference type="SAM" id="MobiDB-lite"/>
    </source>
</evidence>
<feature type="modified residue" description="4-aspartylphosphate" evidence="6">
    <location>
        <position position="54"/>
    </location>
</feature>
<dbReference type="InterPro" id="IPR009057">
    <property type="entry name" value="Homeodomain-like_sf"/>
</dbReference>
<dbReference type="SUPFAM" id="SSF46689">
    <property type="entry name" value="Homeodomain-like"/>
    <property type="match status" value="1"/>
</dbReference>
<dbReference type="Gene3D" id="1.10.10.60">
    <property type="entry name" value="Homeodomain-like"/>
    <property type="match status" value="1"/>
</dbReference>
<dbReference type="RefSeq" id="WP_113959230.1">
    <property type="nucleotide sequence ID" value="NZ_QNRR01000005.1"/>
</dbReference>
<dbReference type="InterPro" id="IPR001789">
    <property type="entry name" value="Sig_transdc_resp-reg_receiver"/>
</dbReference>